<keyword evidence="2" id="KW-1185">Reference proteome</keyword>
<protein>
    <submittedName>
        <fullName evidence="1">Uncharacterized protein</fullName>
    </submittedName>
</protein>
<dbReference type="EMBL" id="MN689511">
    <property type="protein sequence ID" value="QGT52655.1"/>
    <property type="molecule type" value="Genomic_DNA"/>
</dbReference>
<dbReference type="Proteomes" id="UP000426331">
    <property type="component" value="Segment"/>
</dbReference>
<organism evidence="1 2">
    <name type="scientific">Lactococcus phage CHPC1183</name>
    <dbReference type="NCBI Taxonomy" id="2675243"/>
    <lineage>
        <taxon>Viruses</taxon>
        <taxon>Duplodnaviria</taxon>
        <taxon>Heunggongvirae</taxon>
        <taxon>Uroviricota</taxon>
        <taxon>Caudoviricetes</taxon>
        <taxon>Ceduovirus</taxon>
        <taxon>Ceduovirus CHPC1183</taxon>
    </lineage>
</organism>
<proteinExistence type="predicted"/>
<name>A0A650F782_9CAUD</name>
<sequence length="169" mass="20107">MKIAKETLNALKNMPIITLNAIHDLLEVKQHINNYQRNTNKKYGLNLEKDEAINREIADIIIINTLGKLNMLPEQCYFLRLVRNEKVDTPKVRKAEKFAEKANLVDKIVEMFEFINDTSIIYFDETKLFHFIKKQNVQNFEYFGISGREEWFFNRVKWLLSTYKGKQND</sequence>
<gene>
    <name evidence="1" type="ORF">CHPC1183_000309</name>
</gene>
<reference evidence="1 2" key="1">
    <citation type="submission" date="2019-11" db="EMBL/GenBank/DDBJ databases">
        <title>Genome Sequences of 31 Lactococcus lactis Bacteriophages Isolated from Foods.</title>
        <authorList>
            <person name="Marcelli B."/>
            <person name="de Jong A."/>
            <person name="Kuipers O.P."/>
        </authorList>
    </citation>
    <scope>NUCLEOTIDE SEQUENCE [LARGE SCALE GENOMIC DNA]</scope>
</reference>
<evidence type="ECO:0000313" key="2">
    <source>
        <dbReference type="Proteomes" id="UP000426331"/>
    </source>
</evidence>
<evidence type="ECO:0000313" key="1">
    <source>
        <dbReference type="EMBL" id="QGT52655.1"/>
    </source>
</evidence>
<accession>A0A650F782</accession>